<sequence>MRFIFSIIKNFIAIIAIIVIVFFALKYAPFLKDQQWNPVHNNEPPTSNMQTEGDLTGGQRYSVEDNDILKNVPRSQAKNVFDWIDKKEFMSVSGIGRMGYSDKYLAGQRGDEFIIYKFGSDSIRVYKTEIEMEQDLNQLGEHIELQPPSNYE</sequence>
<protein>
    <submittedName>
        <fullName evidence="2">DUF4930 family protein</fullName>
    </submittedName>
</protein>
<dbReference type="EMBL" id="QXUF01000065">
    <property type="protein sequence ID" value="RIM99747.1"/>
    <property type="molecule type" value="Genomic_DNA"/>
</dbReference>
<name>A0A418IED8_9STAP</name>
<gene>
    <name evidence="2" type="ORF">BU112_09480</name>
</gene>
<dbReference type="Pfam" id="PF16284">
    <property type="entry name" value="DUF4930"/>
    <property type="match status" value="1"/>
</dbReference>
<evidence type="ECO:0000313" key="2">
    <source>
        <dbReference type="EMBL" id="RIM99747.1"/>
    </source>
</evidence>
<dbReference type="RefSeq" id="WP_039068319.1">
    <property type="nucleotide sequence ID" value="NZ_CP068712.1"/>
</dbReference>
<dbReference type="OrthoDB" id="2411880at2"/>
<keyword evidence="3" id="KW-1185">Reference proteome</keyword>
<organism evidence="2 3">
    <name type="scientific">Staphylococcus shinii</name>
    <dbReference type="NCBI Taxonomy" id="2912228"/>
    <lineage>
        <taxon>Bacteria</taxon>
        <taxon>Bacillati</taxon>
        <taxon>Bacillota</taxon>
        <taxon>Bacilli</taxon>
        <taxon>Bacillales</taxon>
        <taxon>Staphylococcaceae</taxon>
        <taxon>Staphylococcus</taxon>
    </lineage>
</organism>
<accession>A0A418IED8</accession>
<feature type="transmembrane region" description="Helical" evidence="1">
    <location>
        <begin position="7"/>
        <end position="25"/>
    </location>
</feature>
<evidence type="ECO:0000256" key="1">
    <source>
        <dbReference type="SAM" id="Phobius"/>
    </source>
</evidence>
<proteinExistence type="predicted"/>
<dbReference type="InterPro" id="IPR032561">
    <property type="entry name" value="DUF4930"/>
</dbReference>
<reference evidence="2 3" key="1">
    <citation type="journal article" date="2016" name="Front. Microbiol.">
        <title>Comprehensive Phylogenetic Analysis of Bovine Non-aureus Staphylococci Species Based on Whole-Genome Sequencing.</title>
        <authorList>
            <person name="Naushad S."/>
            <person name="Barkema H.W."/>
            <person name="Luby C."/>
            <person name="Condas L.A."/>
            <person name="Nobrega D.B."/>
            <person name="Carson D.A."/>
            <person name="De Buck J."/>
        </authorList>
    </citation>
    <scope>NUCLEOTIDE SEQUENCE [LARGE SCALE GENOMIC DNA]</scope>
    <source>
        <strain evidence="2 3">SNUC 4554</strain>
    </source>
</reference>
<keyword evidence="1" id="KW-1133">Transmembrane helix</keyword>
<dbReference type="GeneID" id="79050182"/>
<dbReference type="AlphaFoldDB" id="A0A418IED8"/>
<keyword evidence="1" id="KW-0472">Membrane</keyword>
<comment type="caution">
    <text evidence="2">The sequence shown here is derived from an EMBL/GenBank/DDBJ whole genome shotgun (WGS) entry which is preliminary data.</text>
</comment>
<dbReference type="Proteomes" id="UP000286317">
    <property type="component" value="Unassembled WGS sequence"/>
</dbReference>
<keyword evidence="1" id="KW-0812">Transmembrane</keyword>
<evidence type="ECO:0000313" key="3">
    <source>
        <dbReference type="Proteomes" id="UP000286317"/>
    </source>
</evidence>